<feature type="compositionally biased region" description="Basic residues" evidence="1">
    <location>
        <begin position="113"/>
        <end position="123"/>
    </location>
</feature>
<dbReference type="KEGG" id="csl:COCSUDRAFT_41924"/>
<dbReference type="GeneID" id="17041773"/>
<evidence type="ECO:0000313" key="3">
    <source>
        <dbReference type="Proteomes" id="UP000007264"/>
    </source>
</evidence>
<accession>I0YZG2</accession>
<reference evidence="2 3" key="1">
    <citation type="journal article" date="2012" name="Genome Biol.">
        <title>The genome of the polar eukaryotic microalga coccomyxa subellipsoidea reveals traits of cold adaptation.</title>
        <authorList>
            <person name="Blanc G."/>
            <person name="Agarkova I."/>
            <person name="Grimwood J."/>
            <person name="Kuo A."/>
            <person name="Brueggeman A."/>
            <person name="Dunigan D."/>
            <person name="Gurnon J."/>
            <person name="Ladunga I."/>
            <person name="Lindquist E."/>
            <person name="Lucas S."/>
            <person name="Pangilinan J."/>
            <person name="Proschold T."/>
            <person name="Salamov A."/>
            <person name="Schmutz J."/>
            <person name="Weeks D."/>
            <person name="Yamada T."/>
            <person name="Claverie J.M."/>
            <person name="Grigoriev I."/>
            <person name="Van Etten J."/>
            <person name="Lomsadze A."/>
            <person name="Borodovsky M."/>
        </authorList>
    </citation>
    <scope>NUCLEOTIDE SEQUENCE [LARGE SCALE GENOMIC DNA]</scope>
    <source>
        <strain evidence="2 3">C-169</strain>
    </source>
</reference>
<sequence>MACLKMLVALPTPLGGEVASLIRERDPNHAILKNAPKRMDGDPSARIATEEAKQSAAQRDTSMEIDDPSSSRNSPAEGDAPSSAPAGDIPMWEFEPVMDLAPTDAASGEQPHTSRRRRRRSHGRSGQESSPQGEEALKDYFDSRWDEPRAPVQ</sequence>
<gene>
    <name evidence="2" type="ORF">COCSUDRAFT_41924</name>
</gene>
<feature type="region of interest" description="Disordered" evidence="1">
    <location>
        <begin position="27"/>
        <end position="153"/>
    </location>
</feature>
<dbReference type="OrthoDB" id="10514972at2759"/>
<dbReference type="EMBL" id="AGSI01000007">
    <property type="protein sequence ID" value="EIE23781.1"/>
    <property type="molecule type" value="Genomic_DNA"/>
</dbReference>
<feature type="compositionally biased region" description="Basic and acidic residues" evidence="1">
    <location>
        <begin position="135"/>
        <end position="153"/>
    </location>
</feature>
<evidence type="ECO:0000256" key="1">
    <source>
        <dbReference type="SAM" id="MobiDB-lite"/>
    </source>
</evidence>
<feature type="compositionally biased region" description="Basic and acidic residues" evidence="1">
    <location>
        <begin position="37"/>
        <end position="53"/>
    </location>
</feature>
<comment type="caution">
    <text evidence="2">The sequence shown here is derived from an EMBL/GenBank/DDBJ whole genome shotgun (WGS) entry which is preliminary data.</text>
</comment>
<organism evidence="2 3">
    <name type="scientific">Coccomyxa subellipsoidea (strain C-169)</name>
    <name type="common">Green microalga</name>
    <dbReference type="NCBI Taxonomy" id="574566"/>
    <lineage>
        <taxon>Eukaryota</taxon>
        <taxon>Viridiplantae</taxon>
        <taxon>Chlorophyta</taxon>
        <taxon>core chlorophytes</taxon>
        <taxon>Trebouxiophyceae</taxon>
        <taxon>Trebouxiophyceae incertae sedis</taxon>
        <taxon>Coccomyxaceae</taxon>
        <taxon>Coccomyxa</taxon>
        <taxon>Coccomyxa subellipsoidea</taxon>
    </lineage>
</organism>
<protein>
    <submittedName>
        <fullName evidence="2">Uncharacterized protein</fullName>
    </submittedName>
</protein>
<keyword evidence="3" id="KW-1185">Reference proteome</keyword>
<name>I0YZG2_COCSC</name>
<dbReference type="RefSeq" id="XP_005648325.1">
    <property type="nucleotide sequence ID" value="XM_005648268.1"/>
</dbReference>
<dbReference type="AlphaFoldDB" id="I0YZG2"/>
<proteinExistence type="predicted"/>
<dbReference type="Proteomes" id="UP000007264">
    <property type="component" value="Unassembled WGS sequence"/>
</dbReference>
<evidence type="ECO:0000313" key="2">
    <source>
        <dbReference type="EMBL" id="EIE23781.1"/>
    </source>
</evidence>